<sequence>MELDELVSLRPVPGAGLLVTVTNRCPLGCAHCSASSTPTGQEPDAAALTGFVGSFQAGHAPRVMMLTGGEPLLRPGLVVELARRAQAAGTRTAVLTGAFFAVREGLADPIRDVIDAVDHFSVSIDAFHEREVPRASAFRLLHRVLERGTAASIHAIGATSEDGYLDELAHDVHRAFDGAVPILASTLRPVGRAALWVSAEPATTRPRTLPCAMAAWPVVAPDGTVLACCNQIVVDRRPVPAHLRLGHIAQDGWERIEAAALASPMLRLIRTTGPEYLARLTAPRESADLPLGHCVSCRALDPAKLAGHDAVRLAAGPAGRLLDLESARRQVEAGAEDFLRRHASGRHAALVHARAR</sequence>
<dbReference type="SFLD" id="SFLDS00029">
    <property type="entry name" value="Radical_SAM"/>
    <property type="match status" value="1"/>
</dbReference>
<dbReference type="InterPro" id="IPR050377">
    <property type="entry name" value="Radical_SAM_PqqE_MftC-like"/>
</dbReference>
<proteinExistence type="predicted"/>
<dbReference type="EMBL" id="JAGSOG010000362">
    <property type="protein sequence ID" value="MBR7839008.1"/>
    <property type="molecule type" value="Genomic_DNA"/>
</dbReference>
<dbReference type="GO" id="GO:0051536">
    <property type="term" value="F:iron-sulfur cluster binding"/>
    <property type="evidence" value="ECO:0007669"/>
    <property type="project" value="UniProtKB-KW"/>
</dbReference>
<dbReference type="PANTHER" id="PTHR11228">
    <property type="entry name" value="RADICAL SAM DOMAIN PROTEIN"/>
    <property type="match status" value="1"/>
</dbReference>
<dbReference type="SUPFAM" id="SSF102114">
    <property type="entry name" value="Radical SAM enzymes"/>
    <property type="match status" value="1"/>
</dbReference>
<dbReference type="Gene3D" id="3.20.20.70">
    <property type="entry name" value="Aldolase class I"/>
    <property type="match status" value="1"/>
</dbReference>
<accession>A0A941IVB8</accession>
<keyword evidence="4" id="KW-0411">Iron-sulfur</keyword>
<evidence type="ECO:0000256" key="2">
    <source>
        <dbReference type="ARBA" id="ARBA00022723"/>
    </source>
</evidence>
<evidence type="ECO:0000256" key="4">
    <source>
        <dbReference type="ARBA" id="ARBA00023014"/>
    </source>
</evidence>
<dbReference type="RefSeq" id="WP_212533454.1">
    <property type="nucleotide sequence ID" value="NZ_JAGSOG010000362.1"/>
</dbReference>
<dbReference type="AlphaFoldDB" id="A0A941IVB8"/>
<protein>
    <submittedName>
        <fullName evidence="6">Radical SAM protein</fullName>
    </submittedName>
</protein>
<dbReference type="InterPro" id="IPR007197">
    <property type="entry name" value="rSAM"/>
</dbReference>
<gene>
    <name evidence="6" type="ORF">KDL01_37425</name>
</gene>
<organism evidence="6 7">
    <name type="scientific">Actinospica durhamensis</name>
    <dbReference type="NCBI Taxonomy" id="1508375"/>
    <lineage>
        <taxon>Bacteria</taxon>
        <taxon>Bacillati</taxon>
        <taxon>Actinomycetota</taxon>
        <taxon>Actinomycetes</taxon>
        <taxon>Catenulisporales</taxon>
        <taxon>Actinospicaceae</taxon>
        <taxon>Actinospica</taxon>
    </lineage>
</organism>
<dbReference type="Pfam" id="PF04055">
    <property type="entry name" value="Radical_SAM"/>
    <property type="match status" value="1"/>
</dbReference>
<dbReference type="Proteomes" id="UP000675781">
    <property type="component" value="Unassembled WGS sequence"/>
</dbReference>
<evidence type="ECO:0000259" key="5">
    <source>
        <dbReference type="Pfam" id="PF04055"/>
    </source>
</evidence>
<name>A0A941IVB8_9ACTN</name>
<dbReference type="GO" id="GO:0003824">
    <property type="term" value="F:catalytic activity"/>
    <property type="evidence" value="ECO:0007669"/>
    <property type="project" value="InterPro"/>
</dbReference>
<evidence type="ECO:0000313" key="6">
    <source>
        <dbReference type="EMBL" id="MBR7839008.1"/>
    </source>
</evidence>
<comment type="caution">
    <text evidence="6">The sequence shown here is derived from an EMBL/GenBank/DDBJ whole genome shotgun (WGS) entry which is preliminary data.</text>
</comment>
<evidence type="ECO:0000256" key="1">
    <source>
        <dbReference type="ARBA" id="ARBA00022691"/>
    </source>
</evidence>
<keyword evidence="7" id="KW-1185">Reference proteome</keyword>
<evidence type="ECO:0000256" key="3">
    <source>
        <dbReference type="ARBA" id="ARBA00023004"/>
    </source>
</evidence>
<evidence type="ECO:0000313" key="7">
    <source>
        <dbReference type="Proteomes" id="UP000675781"/>
    </source>
</evidence>
<keyword evidence="3" id="KW-0408">Iron</keyword>
<keyword evidence="2" id="KW-0479">Metal-binding</keyword>
<reference evidence="6" key="1">
    <citation type="submission" date="2021-04" db="EMBL/GenBank/DDBJ databases">
        <title>Genome based classification of Actinospica acidithermotolerans sp. nov., an actinobacterium isolated from an Indonesian hot spring.</title>
        <authorList>
            <person name="Kusuma A.B."/>
            <person name="Putra K.E."/>
            <person name="Nafisah S."/>
            <person name="Loh J."/>
            <person name="Nouioui I."/>
            <person name="Goodfellow M."/>
        </authorList>
    </citation>
    <scope>NUCLEOTIDE SEQUENCE</scope>
    <source>
        <strain evidence="6">CSCA 57</strain>
    </source>
</reference>
<dbReference type="GO" id="GO:0046872">
    <property type="term" value="F:metal ion binding"/>
    <property type="evidence" value="ECO:0007669"/>
    <property type="project" value="UniProtKB-KW"/>
</dbReference>
<keyword evidence="1" id="KW-0949">S-adenosyl-L-methionine</keyword>
<dbReference type="PANTHER" id="PTHR11228:SF7">
    <property type="entry name" value="PQQA PEPTIDE CYCLASE"/>
    <property type="match status" value="1"/>
</dbReference>
<feature type="domain" description="Radical SAM core" evidence="5">
    <location>
        <begin position="20"/>
        <end position="141"/>
    </location>
</feature>
<dbReference type="InterPro" id="IPR013785">
    <property type="entry name" value="Aldolase_TIM"/>
</dbReference>
<dbReference type="InterPro" id="IPR058240">
    <property type="entry name" value="rSAM_sf"/>
</dbReference>
<dbReference type="CDD" id="cd01335">
    <property type="entry name" value="Radical_SAM"/>
    <property type="match status" value="1"/>
</dbReference>